<proteinExistence type="predicted"/>
<sequence length="137" mass="15323">MSLFGAERIGCPEVLASIVFIIEDAIEQVEHPDDVRNHINLCPNCSRQLEHEQLTHTFLVDALRRACVEKAPESLYESIHSQLIGAGSATEVVTTYSMTEISIEIDEFGNVEHREVQIEETHVQHINFDDGLPGGKI</sequence>
<reference evidence="1" key="1">
    <citation type="submission" date="2020-05" db="EMBL/GenBank/DDBJ databases">
        <authorList>
            <person name="Chiriac C."/>
            <person name="Salcher M."/>
            <person name="Ghai R."/>
            <person name="Kavagutti S V."/>
        </authorList>
    </citation>
    <scope>NUCLEOTIDE SEQUENCE</scope>
</reference>
<gene>
    <name evidence="1" type="ORF">UFOPK1755_00697</name>
</gene>
<organism evidence="1">
    <name type="scientific">freshwater metagenome</name>
    <dbReference type="NCBI Taxonomy" id="449393"/>
    <lineage>
        <taxon>unclassified sequences</taxon>
        <taxon>metagenomes</taxon>
        <taxon>ecological metagenomes</taxon>
    </lineage>
</organism>
<accession>A0A6J6FAD0</accession>
<dbReference type="EMBL" id="CAEZTX010000062">
    <property type="protein sequence ID" value="CAB4583854.1"/>
    <property type="molecule type" value="Genomic_DNA"/>
</dbReference>
<name>A0A6J6FAD0_9ZZZZ</name>
<evidence type="ECO:0000313" key="1">
    <source>
        <dbReference type="EMBL" id="CAB4583854.1"/>
    </source>
</evidence>
<dbReference type="AlphaFoldDB" id="A0A6J6FAD0"/>
<protein>
    <submittedName>
        <fullName evidence="1">Unannotated protein</fullName>
    </submittedName>
</protein>